<dbReference type="InterPro" id="IPR012796">
    <property type="entry name" value="Lysidine-tRNA-synth_C"/>
</dbReference>
<dbReference type="Gene3D" id="3.40.50.620">
    <property type="entry name" value="HUPs"/>
    <property type="match status" value="1"/>
</dbReference>
<keyword evidence="5 8" id="KW-0547">Nucleotide-binding</keyword>
<dbReference type="GO" id="GO:0005524">
    <property type="term" value="F:ATP binding"/>
    <property type="evidence" value="ECO:0007669"/>
    <property type="project" value="UniProtKB-UniRule"/>
</dbReference>
<dbReference type="GO" id="GO:0006400">
    <property type="term" value="P:tRNA modification"/>
    <property type="evidence" value="ECO:0007669"/>
    <property type="project" value="UniProtKB-UniRule"/>
</dbReference>
<evidence type="ECO:0000313" key="11">
    <source>
        <dbReference type="Proteomes" id="UP000186895"/>
    </source>
</evidence>
<dbReference type="STRING" id="49186.SAMN05421647_108152"/>
<comment type="function">
    <text evidence="8">Ligates lysine onto the cytidine present at position 34 of the AUA codon-specific tRNA(Ile) that contains the anticodon CAU, in an ATP-dependent manner. Cytidine is converted to lysidine, thus changing the amino acid specificity of the tRNA from methionine to isoleucine.</text>
</comment>
<name>A0A1N6VBZ2_9GAMM</name>
<dbReference type="SUPFAM" id="SSF52402">
    <property type="entry name" value="Adenine nucleotide alpha hydrolases-like"/>
    <property type="match status" value="1"/>
</dbReference>
<feature type="binding site" evidence="8">
    <location>
        <begin position="39"/>
        <end position="44"/>
    </location>
    <ligand>
        <name>ATP</name>
        <dbReference type="ChEBI" id="CHEBI:30616"/>
    </ligand>
</feature>
<protein>
    <recommendedName>
        <fullName evidence="8">tRNA(Ile)-lysidine synthase</fullName>
        <ecNumber evidence="8">6.3.4.19</ecNumber>
    </recommendedName>
    <alternativeName>
        <fullName evidence="8">tRNA(Ile)-2-lysyl-cytidine synthase</fullName>
    </alternativeName>
    <alternativeName>
        <fullName evidence="8">tRNA(Ile)-lysidine synthetase</fullName>
    </alternativeName>
</protein>
<organism evidence="10 11">
    <name type="scientific">Marinobacterium stanieri</name>
    <dbReference type="NCBI Taxonomy" id="49186"/>
    <lineage>
        <taxon>Bacteria</taxon>
        <taxon>Pseudomonadati</taxon>
        <taxon>Pseudomonadota</taxon>
        <taxon>Gammaproteobacteria</taxon>
        <taxon>Oceanospirillales</taxon>
        <taxon>Oceanospirillaceae</taxon>
        <taxon>Marinobacterium</taxon>
    </lineage>
</organism>
<dbReference type="EC" id="6.3.4.19" evidence="8"/>
<keyword evidence="6 8" id="KW-0067">ATP-binding</keyword>
<dbReference type="SUPFAM" id="SSF56037">
    <property type="entry name" value="PheT/TilS domain"/>
    <property type="match status" value="1"/>
</dbReference>
<dbReference type="Pfam" id="PF01171">
    <property type="entry name" value="ATP_bind_3"/>
    <property type="match status" value="1"/>
</dbReference>
<dbReference type="InterPro" id="IPR011063">
    <property type="entry name" value="TilS/TtcA_N"/>
</dbReference>
<comment type="domain">
    <text evidence="8">The N-terminal region contains the highly conserved SGGXDS motif, predicted to be a P-loop motif involved in ATP binding.</text>
</comment>
<dbReference type="RefSeq" id="WP_083703124.1">
    <property type="nucleotide sequence ID" value="NZ_FTMN01000008.1"/>
</dbReference>
<dbReference type="Pfam" id="PF11734">
    <property type="entry name" value="TilS_C"/>
    <property type="match status" value="1"/>
</dbReference>
<feature type="domain" description="Lysidine-tRNA(Ile) synthetase C-terminal" evidence="9">
    <location>
        <begin position="366"/>
        <end position="436"/>
    </location>
</feature>
<dbReference type="InterPro" id="IPR015262">
    <property type="entry name" value="tRNA_Ile_lys_synt_subst-bd"/>
</dbReference>
<dbReference type="AlphaFoldDB" id="A0A1N6VBZ2"/>
<dbReference type="CDD" id="cd01992">
    <property type="entry name" value="TilS_N"/>
    <property type="match status" value="1"/>
</dbReference>
<evidence type="ECO:0000256" key="1">
    <source>
        <dbReference type="ARBA" id="ARBA00004496"/>
    </source>
</evidence>
<gene>
    <name evidence="8" type="primary">tilS</name>
    <name evidence="10" type="ORF">SAMN05421647_108152</name>
</gene>
<dbReference type="NCBIfam" id="TIGR02433">
    <property type="entry name" value="lysidine_TilS_C"/>
    <property type="match status" value="1"/>
</dbReference>
<evidence type="ECO:0000256" key="3">
    <source>
        <dbReference type="ARBA" id="ARBA00022598"/>
    </source>
</evidence>
<dbReference type="eggNOG" id="COG0037">
    <property type="taxonomic scope" value="Bacteria"/>
</dbReference>
<comment type="similarity">
    <text evidence="8">Belongs to the tRNA(Ile)-lysidine synthase family.</text>
</comment>
<evidence type="ECO:0000313" key="10">
    <source>
        <dbReference type="EMBL" id="SIQ75166.1"/>
    </source>
</evidence>
<dbReference type="NCBIfam" id="TIGR02432">
    <property type="entry name" value="lysidine_TilS_N"/>
    <property type="match status" value="1"/>
</dbReference>
<dbReference type="Gene3D" id="1.20.59.20">
    <property type="match status" value="1"/>
</dbReference>
<evidence type="ECO:0000259" key="9">
    <source>
        <dbReference type="SMART" id="SM00977"/>
    </source>
</evidence>
<keyword evidence="3 8" id="KW-0436">Ligase</keyword>
<dbReference type="PANTHER" id="PTHR43033">
    <property type="entry name" value="TRNA(ILE)-LYSIDINE SYNTHASE-RELATED"/>
    <property type="match status" value="1"/>
</dbReference>
<dbReference type="SMART" id="SM00977">
    <property type="entry name" value="TilS_C"/>
    <property type="match status" value="1"/>
</dbReference>
<evidence type="ECO:0000256" key="5">
    <source>
        <dbReference type="ARBA" id="ARBA00022741"/>
    </source>
</evidence>
<dbReference type="InterPro" id="IPR014729">
    <property type="entry name" value="Rossmann-like_a/b/a_fold"/>
</dbReference>
<dbReference type="InterPro" id="IPR012795">
    <property type="entry name" value="tRNA_Ile_lys_synt_N"/>
</dbReference>
<dbReference type="HAMAP" id="MF_01161">
    <property type="entry name" value="tRNA_Ile_lys_synt"/>
    <property type="match status" value="1"/>
</dbReference>
<dbReference type="Proteomes" id="UP000186895">
    <property type="component" value="Unassembled WGS sequence"/>
</dbReference>
<evidence type="ECO:0000256" key="8">
    <source>
        <dbReference type="HAMAP-Rule" id="MF_01161"/>
    </source>
</evidence>
<dbReference type="InterPro" id="IPR012094">
    <property type="entry name" value="tRNA_Ile_lys_synt"/>
</dbReference>
<sequence length="442" mass="49220">MSSKNKAERAASTLPELLEVLAAELAAEPDVRRWVLAFSGGLDSSLLLELCARLNLPQPLLAVHIDHQLQAVSRQWRDHCRDHCERLGVPIQIVPVNPASSSEASARSARYQAFEALLQPGDCLLMAQHADDQAETLLLRLLRGSGVAGLAAMPAGRALGEARLLRPLLSQPRARLEAAAAELGLAPVEDPTNVQDHYDRNWLRLHILPRLKQHWPSLLQRCKDTTALMSDADQLLQERAEEDLQHCRQASGGLCLSQLCQLSSARQRNLLHHWIMRQTGHRLSRQRLQNLQRSMLSTRSDASPEERFPGYHLRRYRDELHFVPDPLPVVASDSVVAVRVGQDLELPTGRLSWHRESAGLAEGTILELRYRQGGERLRPVGRGGSVALKQLLQESGLPPWLRPLQPILWSDGEIRAVPGICLCEPGLVEKGLVPHWHAFGLS</sequence>
<dbReference type="EMBL" id="FTMN01000008">
    <property type="protein sequence ID" value="SIQ75166.1"/>
    <property type="molecule type" value="Genomic_DNA"/>
</dbReference>
<dbReference type="SUPFAM" id="SSF82829">
    <property type="entry name" value="MesJ substrate recognition domain-like"/>
    <property type="match status" value="1"/>
</dbReference>
<keyword evidence="2 8" id="KW-0963">Cytoplasm</keyword>
<evidence type="ECO:0000256" key="7">
    <source>
        <dbReference type="ARBA" id="ARBA00048539"/>
    </source>
</evidence>
<evidence type="ECO:0000256" key="2">
    <source>
        <dbReference type="ARBA" id="ARBA00022490"/>
    </source>
</evidence>
<proteinExistence type="inferred from homology"/>
<comment type="catalytic activity">
    <reaction evidence="7 8">
        <text>cytidine(34) in tRNA(Ile2) + L-lysine + ATP = lysidine(34) in tRNA(Ile2) + AMP + diphosphate + H(+)</text>
        <dbReference type="Rhea" id="RHEA:43744"/>
        <dbReference type="Rhea" id="RHEA-COMP:10625"/>
        <dbReference type="Rhea" id="RHEA-COMP:10670"/>
        <dbReference type="ChEBI" id="CHEBI:15378"/>
        <dbReference type="ChEBI" id="CHEBI:30616"/>
        <dbReference type="ChEBI" id="CHEBI:32551"/>
        <dbReference type="ChEBI" id="CHEBI:33019"/>
        <dbReference type="ChEBI" id="CHEBI:82748"/>
        <dbReference type="ChEBI" id="CHEBI:83665"/>
        <dbReference type="ChEBI" id="CHEBI:456215"/>
        <dbReference type="EC" id="6.3.4.19"/>
    </reaction>
</comment>
<keyword evidence="4 8" id="KW-0819">tRNA processing</keyword>
<evidence type="ECO:0000256" key="6">
    <source>
        <dbReference type="ARBA" id="ARBA00022840"/>
    </source>
</evidence>
<dbReference type="PANTHER" id="PTHR43033:SF1">
    <property type="entry name" value="TRNA(ILE)-LYSIDINE SYNTHASE-RELATED"/>
    <property type="match status" value="1"/>
</dbReference>
<accession>A0A1N6VBZ2</accession>
<keyword evidence="11" id="KW-1185">Reference proteome</keyword>
<evidence type="ECO:0000256" key="4">
    <source>
        <dbReference type="ARBA" id="ARBA00022694"/>
    </source>
</evidence>
<dbReference type="GO" id="GO:0005737">
    <property type="term" value="C:cytoplasm"/>
    <property type="evidence" value="ECO:0007669"/>
    <property type="project" value="UniProtKB-SubCell"/>
</dbReference>
<comment type="subcellular location">
    <subcellularLocation>
        <location evidence="1 8">Cytoplasm</location>
    </subcellularLocation>
</comment>
<dbReference type="GO" id="GO:0032267">
    <property type="term" value="F:tRNA(Ile)-lysidine synthase activity"/>
    <property type="evidence" value="ECO:0007669"/>
    <property type="project" value="UniProtKB-EC"/>
</dbReference>
<reference evidence="10 11" key="1">
    <citation type="submission" date="2017-01" db="EMBL/GenBank/DDBJ databases">
        <authorList>
            <person name="Mah S.A."/>
            <person name="Swanson W.J."/>
            <person name="Moy G.W."/>
            <person name="Vacquier V.D."/>
        </authorList>
    </citation>
    <scope>NUCLEOTIDE SEQUENCE [LARGE SCALE GENOMIC DNA]</scope>
    <source>
        <strain evidence="10 11">DSM 7027</strain>
    </source>
</reference>
<dbReference type="Pfam" id="PF09179">
    <property type="entry name" value="TilS"/>
    <property type="match status" value="1"/>
</dbReference>